<feature type="transmembrane region" description="Helical" evidence="4">
    <location>
        <begin position="298"/>
        <end position="316"/>
    </location>
</feature>
<feature type="transmembrane region" description="Helical" evidence="4">
    <location>
        <begin position="233"/>
        <end position="255"/>
    </location>
</feature>
<feature type="transmembrane region" description="Helical" evidence="4">
    <location>
        <begin position="267"/>
        <end position="291"/>
    </location>
</feature>
<dbReference type="SUPFAM" id="SSF103473">
    <property type="entry name" value="MFS general substrate transporter"/>
    <property type="match status" value="1"/>
</dbReference>
<comment type="caution">
    <text evidence="6">The sequence shown here is derived from an EMBL/GenBank/DDBJ whole genome shotgun (WGS) entry which is preliminary data.</text>
</comment>
<feature type="transmembrane region" description="Helical" evidence="4">
    <location>
        <begin position="114"/>
        <end position="137"/>
    </location>
</feature>
<dbReference type="EMBL" id="JABWMJ010000002">
    <property type="protein sequence ID" value="NUZ05247.1"/>
    <property type="molecule type" value="Genomic_DNA"/>
</dbReference>
<keyword evidence="2 4" id="KW-1133">Transmembrane helix</keyword>
<dbReference type="InterPro" id="IPR011701">
    <property type="entry name" value="MFS"/>
</dbReference>
<feature type="transmembrane region" description="Helical" evidence="4">
    <location>
        <begin position="388"/>
        <end position="407"/>
    </location>
</feature>
<reference evidence="6 7" key="1">
    <citation type="submission" date="2020-06" db="EMBL/GenBank/DDBJ databases">
        <title>Schlegella sp. ID0723 isolated from air conditioner.</title>
        <authorList>
            <person name="Kim D.Y."/>
            <person name="Kim D.-U."/>
        </authorList>
    </citation>
    <scope>NUCLEOTIDE SEQUENCE [LARGE SCALE GENOMIC DNA]</scope>
    <source>
        <strain evidence="6 7">ID0723</strain>
    </source>
</reference>
<dbReference type="InterPro" id="IPR050327">
    <property type="entry name" value="Proton-linked_MCT"/>
</dbReference>
<evidence type="ECO:0000256" key="2">
    <source>
        <dbReference type="ARBA" id="ARBA00022989"/>
    </source>
</evidence>
<gene>
    <name evidence="6" type="ORF">HQN59_05670</name>
</gene>
<sequence length="420" mass="42843">MSPKAPEAAAVPAASRRRMAFWLVLLAAAGTFAVTMGARQSMGLFIGALNTSTGLGLAAISLAFGFGQLWWGLTQPFAGMVADRWGSGRVIVVGVLMVALGTALVPFASTTWGLVLVIGVLAAGGAGLAGVSVLMAATSRLVAPERRGIASGIVNAGGSFGQFVFAPIATGVMAIGGWVASLQTLALVTLLALPAAWVLRGTARSDAKLAGAAAPRAEPVRQALGRAFANPSYGLLCAGFFVCGFHVAFIATHLPGVIAACGLPANVAGWALGIIGLFNIVGSLAMGWAVGRWRMKSLLALVYAARGVAVLAFVLAPKTTPVVIVFSAFIGLTYLSTVPPTAGLVAKFFGTANMAMLFGIVMLSHQVGGFLGAWLGGKAYEASGNYDWMWYADILLAAAAALVNLPIREAPVARRAAVAA</sequence>
<feature type="transmembrane region" description="Helical" evidence="4">
    <location>
        <begin position="322"/>
        <end position="345"/>
    </location>
</feature>
<feature type="transmembrane region" description="Helical" evidence="4">
    <location>
        <begin position="44"/>
        <end position="69"/>
    </location>
</feature>
<evidence type="ECO:0000256" key="1">
    <source>
        <dbReference type="ARBA" id="ARBA00022692"/>
    </source>
</evidence>
<dbReference type="Proteomes" id="UP000529637">
    <property type="component" value="Unassembled WGS sequence"/>
</dbReference>
<dbReference type="PANTHER" id="PTHR11360">
    <property type="entry name" value="MONOCARBOXYLATE TRANSPORTER"/>
    <property type="match status" value="1"/>
</dbReference>
<feature type="transmembrane region" description="Helical" evidence="4">
    <location>
        <begin position="20"/>
        <end position="38"/>
    </location>
</feature>
<dbReference type="InterPro" id="IPR020846">
    <property type="entry name" value="MFS_dom"/>
</dbReference>
<dbReference type="CDD" id="cd17355">
    <property type="entry name" value="MFS_YcxA_like"/>
    <property type="match status" value="1"/>
</dbReference>
<keyword evidence="7" id="KW-1185">Reference proteome</keyword>
<evidence type="ECO:0000259" key="5">
    <source>
        <dbReference type="PROSITE" id="PS50850"/>
    </source>
</evidence>
<dbReference type="PROSITE" id="PS50850">
    <property type="entry name" value="MFS"/>
    <property type="match status" value="1"/>
</dbReference>
<dbReference type="RefSeq" id="WP_176066951.1">
    <property type="nucleotide sequence ID" value="NZ_JABWMJ010000002.1"/>
</dbReference>
<feature type="transmembrane region" description="Helical" evidence="4">
    <location>
        <begin position="357"/>
        <end position="376"/>
    </location>
</feature>
<dbReference type="PANTHER" id="PTHR11360:SF284">
    <property type="entry name" value="EG:103B4.3 PROTEIN-RELATED"/>
    <property type="match status" value="1"/>
</dbReference>
<proteinExistence type="predicted"/>
<keyword evidence="1 4" id="KW-0812">Transmembrane</keyword>
<dbReference type="AlphaFoldDB" id="A0A7Y6NLA2"/>
<dbReference type="Gene3D" id="1.20.1250.20">
    <property type="entry name" value="MFS general substrate transporter like domains"/>
    <property type="match status" value="2"/>
</dbReference>
<evidence type="ECO:0000256" key="4">
    <source>
        <dbReference type="SAM" id="Phobius"/>
    </source>
</evidence>
<feature type="transmembrane region" description="Helical" evidence="4">
    <location>
        <begin position="90"/>
        <end position="108"/>
    </location>
</feature>
<keyword evidence="3 4" id="KW-0472">Membrane</keyword>
<feature type="domain" description="Major facilitator superfamily (MFS) profile" evidence="5">
    <location>
        <begin position="23"/>
        <end position="411"/>
    </location>
</feature>
<dbReference type="InterPro" id="IPR036259">
    <property type="entry name" value="MFS_trans_sf"/>
</dbReference>
<dbReference type="GO" id="GO:0022857">
    <property type="term" value="F:transmembrane transporter activity"/>
    <property type="evidence" value="ECO:0007669"/>
    <property type="project" value="InterPro"/>
</dbReference>
<dbReference type="Pfam" id="PF07690">
    <property type="entry name" value="MFS_1"/>
    <property type="match status" value="1"/>
</dbReference>
<evidence type="ECO:0000256" key="3">
    <source>
        <dbReference type="ARBA" id="ARBA00023136"/>
    </source>
</evidence>
<accession>A0A7Y6NLA2</accession>
<protein>
    <submittedName>
        <fullName evidence="6">MFS transporter</fullName>
    </submittedName>
</protein>
<feature type="transmembrane region" description="Helical" evidence="4">
    <location>
        <begin position="149"/>
        <end position="169"/>
    </location>
</feature>
<organism evidence="6 7">
    <name type="scientific">Piscinibacter koreensis</name>
    <dbReference type="NCBI Taxonomy" id="2742824"/>
    <lineage>
        <taxon>Bacteria</taxon>
        <taxon>Pseudomonadati</taxon>
        <taxon>Pseudomonadota</taxon>
        <taxon>Betaproteobacteria</taxon>
        <taxon>Burkholderiales</taxon>
        <taxon>Sphaerotilaceae</taxon>
        <taxon>Piscinibacter</taxon>
    </lineage>
</organism>
<evidence type="ECO:0000313" key="6">
    <source>
        <dbReference type="EMBL" id="NUZ05247.1"/>
    </source>
</evidence>
<feature type="transmembrane region" description="Helical" evidence="4">
    <location>
        <begin position="175"/>
        <end position="199"/>
    </location>
</feature>
<evidence type="ECO:0000313" key="7">
    <source>
        <dbReference type="Proteomes" id="UP000529637"/>
    </source>
</evidence>
<name>A0A7Y6NLA2_9BURK</name>